<keyword evidence="3" id="KW-0720">Serine protease</keyword>
<evidence type="ECO:0008006" key="7">
    <source>
        <dbReference type="Google" id="ProtNLM"/>
    </source>
</evidence>
<evidence type="ECO:0000256" key="4">
    <source>
        <dbReference type="SAM" id="MobiDB-lite"/>
    </source>
</evidence>
<dbReference type="PROSITE" id="PS00138">
    <property type="entry name" value="SUBTILASE_SER"/>
    <property type="match status" value="1"/>
</dbReference>
<comment type="caution">
    <text evidence="5">The sequence shown here is derived from an EMBL/GenBank/DDBJ whole genome shotgun (WGS) entry which is preliminary data.</text>
</comment>
<gene>
    <name evidence="5" type="ORF">HBR001_LOCUS1598</name>
</gene>
<dbReference type="AlphaFoldDB" id="A0AAV0T8R4"/>
<dbReference type="GO" id="GO:0006508">
    <property type="term" value="P:proteolysis"/>
    <property type="evidence" value="ECO:0007669"/>
    <property type="project" value="UniProtKB-KW"/>
</dbReference>
<evidence type="ECO:0000313" key="5">
    <source>
        <dbReference type="EMBL" id="CAI5716291.1"/>
    </source>
</evidence>
<feature type="region of interest" description="Disordered" evidence="4">
    <location>
        <begin position="411"/>
        <end position="440"/>
    </location>
</feature>
<dbReference type="InterPro" id="IPR023828">
    <property type="entry name" value="Peptidase_S8_Ser-AS"/>
</dbReference>
<keyword evidence="6" id="KW-1185">Reference proteome</keyword>
<feature type="region of interest" description="Disordered" evidence="4">
    <location>
        <begin position="235"/>
        <end position="279"/>
    </location>
</feature>
<evidence type="ECO:0000256" key="1">
    <source>
        <dbReference type="ARBA" id="ARBA00022670"/>
    </source>
</evidence>
<feature type="region of interest" description="Disordered" evidence="4">
    <location>
        <begin position="373"/>
        <end position="395"/>
    </location>
</feature>
<reference evidence="5" key="1">
    <citation type="submission" date="2022-12" db="EMBL/GenBank/DDBJ databases">
        <authorList>
            <person name="Webb A."/>
        </authorList>
    </citation>
    <scope>NUCLEOTIDE SEQUENCE</scope>
    <source>
        <strain evidence="5">Hp1</strain>
    </source>
</reference>
<evidence type="ECO:0000256" key="2">
    <source>
        <dbReference type="ARBA" id="ARBA00022801"/>
    </source>
</evidence>
<organism evidence="5 6">
    <name type="scientific">Hyaloperonospora brassicae</name>
    <name type="common">Brassica downy mildew</name>
    <name type="synonym">Peronospora brassicae</name>
    <dbReference type="NCBI Taxonomy" id="162125"/>
    <lineage>
        <taxon>Eukaryota</taxon>
        <taxon>Sar</taxon>
        <taxon>Stramenopiles</taxon>
        <taxon>Oomycota</taxon>
        <taxon>Peronosporomycetes</taxon>
        <taxon>Peronosporales</taxon>
        <taxon>Peronosporaceae</taxon>
        <taxon>Hyaloperonospora</taxon>
    </lineage>
</organism>
<keyword evidence="1" id="KW-0645">Protease</keyword>
<evidence type="ECO:0000256" key="3">
    <source>
        <dbReference type="ARBA" id="ARBA00022825"/>
    </source>
</evidence>
<accession>A0AAV0T8R4</accession>
<sequence>MVNCKASMRSPRKSATQEICCYCREHVCDECFQIALQRTFMRPGELETKLRHQHACSSCVRLHPEADVLKAGPHSRRPQHLPPPRRRLFRWECTSKLCVPAEDHHVDQYSAADVGRASSRTRQTPGQVDAALEIRHRRHTLAIGLQPRSNDATKPLSKPTRAQRQLDDSALQLQSARTQAHVSALRTMKRLQQLEAQSSDLCDFTRSTAQMVMRNSVEKAMGTDGKSMSCDFRGTEPVMTMPSRSKATKHSTGDSGRAKYTNDAPLAPARRGRRASVDCSSNTAVPPFASKHIGVVDAGLALVQPRNDFAAKTVKKQVHLPQTLEGIASADRNNCYTSKKYDAPPIDCTRFTGNRRIGDRRYTMTDASIKNSKVSRHGNQDNGVGESGSREHDRLRHGNKVKLTDFHLSKLTVQEPTHRNEGPSGAAKYGSRSRREGTSMAKPVAAARAAYGSNRSKSELCDLTYLDAFKTYTL</sequence>
<keyword evidence="2" id="KW-0378">Hydrolase</keyword>
<name>A0AAV0T8R4_HYABA</name>
<dbReference type="Proteomes" id="UP001162031">
    <property type="component" value="Unassembled WGS sequence"/>
</dbReference>
<evidence type="ECO:0000313" key="6">
    <source>
        <dbReference type="Proteomes" id="UP001162031"/>
    </source>
</evidence>
<dbReference type="GO" id="GO:0008236">
    <property type="term" value="F:serine-type peptidase activity"/>
    <property type="evidence" value="ECO:0007669"/>
    <property type="project" value="UniProtKB-KW"/>
</dbReference>
<proteinExistence type="predicted"/>
<dbReference type="EMBL" id="CANTFL010000155">
    <property type="protein sequence ID" value="CAI5716291.1"/>
    <property type="molecule type" value="Genomic_DNA"/>
</dbReference>
<protein>
    <recommendedName>
        <fullName evidence="7">B box-type domain-containing protein</fullName>
    </recommendedName>
</protein>